<evidence type="ECO:0000313" key="1">
    <source>
        <dbReference type="EMBL" id="MST67957.1"/>
    </source>
</evidence>
<organism evidence="1 2">
    <name type="scientific">Oliverpabstia intestinalis</name>
    <dbReference type="NCBI Taxonomy" id="2606633"/>
    <lineage>
        <taxon>Bacteria</taxon>
        <taxon>Bacillati</taxon>
        <taxon>Bacillota</taxon>
        <taxon>Clostridia</taxon>
        <taxon>Lachnospirales</taxon>
        <taxon>Lachnospiraceae</taxon>
        <taxon>Oliverpabstia</taxon>
    </lineage>
</organism>
<gene>
    <name evidence="1" type="ORF">FYJ57_14955</name>
</gene>
<dbReference type="RefSeq" id="WP_154433252.1">
    <property type="nucleotide sequence ID" value="NZ_VUMS01000065.1"/>
</dbReference>
<accession>A0A7X2TN38</accession>
<proteinExistence type="predicted"/>
<sequence>MYFEDYRDDPQKLQKLVVDYRPQPGFKAGVSLVETEHSEYPGFIARTMTIYFAPEWYLSIYMDGKMLLRGKRQSEKKLALIRHAT</sequence>
<comment type="caution">
    <text evidence="1">The sequence shown here is derived from an EMBL/GenBank/DDBJ whole genome shotgun (WGS) entry which is preliminary data.</text>
</comment>
<dbReference type="Proteomes" id="UP000440513">
    <property type="component" value="Unassembled WGS sequence"/>
</dbReference>
<protein>
    <submittedName>
        <fullName evidence="1">Uncharacterized protein</fullName>
    </submittedName>
</protein>
<keyword evidence="2" id="KW-1185">Reference proteome</keyword>
<name>A0A7X2TN38_9FIRM</name>
<evidence type="ECO:0000313" key="2">
    <source>
        <dbReference type="Proteomes" id="UP000440513"/>
    </source>
</evidence>
<reference evidence="1 2" key="1">
    <citation type="submission" date="2019-08" db="EMBL/GenBank/DDBJ databases">
        <title>In-depth cultivation of the pig gut microbiome towards novel bacterial diversity and tailored functional studies.</title>
        <authorList>
            <person name="Wylensek D."/>
            <person name="Hitch T.C.A."/>
            <person name="Clavel T."/>
        </authorList>
    </citation>
    <scope>NUCLEOTIDE SEQUENCE [LARGE SCALE GENOMIC DNA]</scope>
    <source>
        <strain evidence="1 2">BSM-380-WT-5A</strain>
    </source>
</reference>
<dbReference type="AlphaFoldDB" id="A0A7X2TN38"/>
<dbReference type="EMBL" id="VUMS01000065">
    <property type="protein sequence ID" value="MST67957.1"/>
    <property type="molecule type" value="Genomic_DNA"/>
</dbReference>